<proteinExistence type="predicted"/>
<dbReference type="AlphaFoldDB" id="A0A2D6YJ52"/>
<dbReference type="EMBL" id="NZEX01000083">
    <property type="protein sequence ID" value="MAH63226.1"/>
    <property type="molecule type" value="Genomic_DNA"/>
</dbReference>
<dbReference type="Proteomes" id="UP000226525">
    <property type="component" value="Unassembled WGS sequence"/>
</dbReference>
<evidence type="ECO:0000313" key="1">
    <source>
        <dbReference type="EMBL" id="MAH63226.1"/>
    </source>
</evidence>
<organism evidence="1 2">
    <name type="scientific">SAR324 cluster bacterium</name>
    <dbReference type="NCBI Taxonomy" id="2024889"/>
    <lineage>
        <taxon>Bacteria</taxon>
        <taxon>Deltaproteobacteria</taxon>
        <taxon>SAR324 cluster</taxon>
    </lineage>
</organism>
<comment type="caution">
    <text evidence="1">The sequence shown here is derived from an EMBL/GenBank/DDBJ whole genome shotgun (WGS) entry which is preliminary data.</text>
</comment>
<sequence>MKKQLIFFGKLDGFIHLNQYWERAILLGPWPPSDRSYDGLQQSTYLVRIVRTGSFSQHTLITWMIIIFKDR</sequence>
<name>A0A2D6YJ52_9DELT</name>
<gene>
    <name evidence="1" type="ORF">CMN54_07255</name>
</gene>
<accession>A0A2D6YJ52</accession>
<evidence type="ECO:0000313" key="2">
    <source>
        <dbReference type="Proteomes" id="UP000226525"/>
    </source>
</evidence>
<reference evidence="2" key="1">
    <citation type="submission" date="2017-09" db="EMBL/GenBank/DDBJ databases">
        <title>The Reconstruction of 2,631 Draft Metagenome-Assembled Genomes from the Global Oceans.</title>
        <authorList>
            <person name="Tully B.J."/>
            <person name="Graham E.D."/>
            <person name="Heidelberg J.F."/>
        </authorList>
    </citation>
    <scope>NUCLEOTIDE SEQUENCE [LARGE SCALE GENOMIC DNA]</scope>
</reference>
<protein>
    <submittedName>
        <fullName evidence="1">Uncharacterized protein</fullName>
    </submittedName>
</protein>